<keyword evidence="2" id="KW-1185">Reference proteome</keyword>
<protein>
    <submittedName>
        <fullName evidence="1">YlbF family regulator</fullName>
    </submittedName>
</protein>
<dbReference type="InterPro" id="IPR052767">
    <property type="entry name" value="Bact_com_dev_regulator"/>
</dbReference>
<reference evidence="1 2" key="1">
    <citation type="submission" date="2020-07" db="EMBL/GenBank/DDBJ databases">
        <authorList>
            <person name="Feng H."/>
        </authorList>
    </citation>
    <scope>NUCLEOTIDE SEQUENCE [LARGE SCALE GENOMIC DNA]</scope>
    <source>
        <strain evidence="2">s-10</strain>
    </source>
</reference>
<dbReference type="PANTHER" id="PTHR38448:SF2">
    <property type="entry name" value="REGULATORY PROTEIN YLBF"/>
    <property type="match status" value="1"/>
</dbReference>
<comment type="caution">
    <text evidence="1">The sequence shown here is derived from an EMBL/GenBank/DDBJ whole genome shotgun (WGS) entry which is preliminary data.</text>
</comment>
<dbReference type="InterPro" id="IPR023378">
    <property type="entry name" value="YheA/YmcA-like_dom_sf"/>
</dbReference>
<evidence type="ECO:0000313" key="2">
    <source>
        <dbReference type="Proteomes" id="UP000535491"/>
    </source>
</evidence>
<accession>A0A7W1WN64</accession>
<sequence>MGTLDMAEILLDAYHLADQINESEEVQAYLNLRKKLKEDPEAQKLIREFQKLKERYEEAQRFGIFHPNYHESKNQAESFLKQMRAHPVIGSFLEAEEKLDHLLYQVSSMIARSVSESVKVPVNDMGKGSKKGRKACGDR</sequence>
<dbReference type="Proteomes" id="UP000535491">
    <property type="component" value="Unassembled WGS sequence"/>
</dbReference>
<gene>
    <name evidence="1" type="ORF">H1191_01125</name>
</gene>
<evidence type="ECO:0000313" key="1">
    <source>
        <dbReference type="EMBL" id="MBA4492915.1"/>
    </source>
</evidence>
<name>A0A7W1WN64_9BACL</name>
<dbReference type="AlphaFoldDB" id="A0A7W1WN64"/>
<organism evidence="1 2">
    <name type="scientific">Paenactinomyces guangxiensis</name>
    <dbReference type="NCBI Taxonomy" id="1490290"/>
    <lineage>
        <taxon>Bacteria</taxon>
        <taxon>Bacillati</taxon>
        <taxon>Bacillota</taxon>
        <taxon>Bacilli</taxon>
        <taxon>Bacillales</taxon>
        <taxon>Thermoactinomycetaceae</taxon>
        <taxon>Paenactinomyces</taxon>
    </lineage>
</organism>
<dbReference type="Pfam" id="PF06133">
    <property type="entry name" value="Com_YlbF"/>
    <property type="match status" value="1"/>
</dbReference>
<dbReference type="SUPFAM" id="SSF158622">
    <property type="entry name" value="YheA/YmcA-like"/>
    <property type="match status" value="1"/>
</dbReference>
<dbReference type="InterPro" id="IPR010368">
    <property type="entry name" value="Com_YlbF"/>
</dbReference>
<proteinExistence type="predicted"/>
<dbReference type="PANTHER" id="PTHR38448">
    <property type="entry name" value="REGULATORY PROTEIN YLBF-RELATED"/>
    <property type="match status" value="1"/>
</dbReference>
<dbReference type="Gene3D" id="1.20.1500.10">
    <property type="entry name" value="YheA/YmcA-like"/>
    <property type="match status" value="1"/>
</dbReference>
<dbReference type="EMBL" id="JACEIQ010000001">
    <property type="protein sequence ID" value="MBA4492915.1"/>
    <property type="molecule type" value="Genomic_DNA"/>
</dbReference>
<dbReference type="RefSeq" id="WP_181750141.1">
    <property type="nucleotide sequence ID" value="NZ_JACEIQ010000001.1"/>
</dbReference>